<keyword evidence="2" id="KW-1185">Reference proteome</keyword>
<proteinExistence type="predicted"/>
<protein>
    <submittedName>
        <fullName evidence="1">Uncharacterized protein</fullName>
    </submittedName>
</protein>
<name>A0A9P8Q0H4_WICPI</name>
<accession>A0A9P8Q0H4</accession>
<dbReference type="EMBL" id="JAEUBG010004367">
    <property type="protein sequence ID" value="KAH3681577.1"/>
    <property type="molecule type" value="Genomic_DNA"/>
</dbReference>
<dbReference type="Proteomes" id="UP000774326">
    <property type="component" value="Unassembled WGS sequence"/>
</dbReference>
<reference evidence="1" key="2">
    <citation type="submission" date="2021-01" db="EMBL/GenBank/DDBJ databases">
        <authorList>
            <person name="Schikora-Tamarit M.A."/>
        </authorList>
    </citation>
    <scope>NUCLEOTIDE SEQUENCE</scope>
    <source>
        <strain evidence="1">CBS2887</strain>
    </source>
</reference>
<evidence type="ECO:0000313" key="2">
    <source>
        <dbReference type="Proteomes" id="UP000774326"/>
    </source>
</evidence>
<organism evidence="1 2">
    <name type="scientific">Wickerhamomyces pijperi</name>
    <name type="common">Yeast</name>
    <name type="synonym">Pichia pijperi</name>
    <dbReference type="NCBI Taxonomy" id="599730"/>
    <lineage>
        <taxon>Eukaryota</taxon>
        <taxon>Fungi</taxon>
        <taxon>Dikarya</taxon>
        <taxon>Ascomycota</taxon>
        <taxon>Saccharomycotina</taxon>
        <taxon>Saccharomycetes</taxon>
        <taxon>Phaffomycetales</taxon>
        <taxon>Wickerhamomycetaceae</taxon>
        <taxon>Wickerhamomyces</taxon>
    </lineage>
</organism>
<dbReference type="AlphaFoldDB" id="A0A9P8Q0H4"/>
<sequence length="107" mass="11775">MANSDTMGQWANSSLVILDGSFELMRNSSVIPPESLRYCKPGGHLASSYPSHWIDDLGNDRCVRCIAFSIAWNSSFSFTVSLTSDKSSTLMFVQPCKETNGAYPNEV</sequence>
<evidence type="ECO:0000313" key="1">
    <source>
        <dbReference type="EMBL" id="KAH3681577.1"/>
    </source>
</evidence>
<comment type="caution">
    <text evidence="1">The sequence shown here is derived from an EMBL/GenBank/DDBJ whole genome shotgun (WGS) entry which is preliminary data.</text>
</comment>
<gene>
    <name evidence="1" type="ORF">WICPIJ_007451</name>
</gene>
<reference evidence="1" key="1">
    <citation type="journal article" date="2021" name="Open Biol.">
        <title>Shared evolutionary footprints suggest mitochondrial oxidative damage underlies multiple complex I losses in fungi.</title>
        <authorList>
            <person name="Schikora-Tamarit M.A."/>
            <person name="Marcet-Houben M."/>
            <person name="Nosek J."/>
            <person name="Gabaldon T."/>
        </authorList>
    </citation>
    <scope>NUCLEOTIDE SEQUENCE</scope>
    <source>
        <strain evidence="1">CBS2887</strain>
    </source>
</reference>